<reference evidence="2" key="1">
    <citation type="submission" date="2009-05" db="EMBL/GenBank/DDBJ databases">
        <authorList>
            <person name="Harkins D.M."/>
            <person name="DeShazer D."/>
            <person name="Woods D.E."/>
            <person name="Brinkac L.M."/>
            <person name="Brown K.A."/>
            <person name="Hung G.C."/>
            <person name="Tuanyok A."/>
            <person name="Zhang B."/>
            <person name="Nierman W.C."/>
        </authorList>
    </citation>
    <scope>NUCLEOTIDE SEQUENCE [LARGE SCALE GENOMIC DNA]</scope>
    <source>
        <strain evidence="2">1710a</strain>
    </source>
</reference>
<sequence>MQHGAGPIAECAALAGTGERRAHSPAAPARARRIIRSTERIGQRSQPRLPPKTTRSRRRHPSTACRSRNNA</sequence>
<gene>
    <name evidence="2" type="ORF">BURPS1710A_A1743</name>
</gene>
<dbReference type="AlphaFoldDB" id="A0A0E1W3I2"/>
<evidence type="ECO:0000313" key="2">
    <source>
        <dbReference type="EMBL" id="EET04232.1"/>
    </source>
</evidence>
<evidence type="ECO:0000256" key="1">
    <source>
        <dbReference type="SAM" id="MobiDB-lite"/>
    </source>
</evidence>
<dbReference type="HOGENOM" id="CLU_2732300_0_0_4"/>
<accession>A0A0E1W3I2</accession>
<feature type="region of interest" description="Disordered" evidence="1">
    <location>
        <begin position="15"/>
        <end position="71"/>
    </location>
</feature>
<organism evidence="2">
    <name type="scientific">Burkholderia pseudomallei 1710a</name>
    <dbReference type="NCBI Taxonomy" id="320371"/>
    <lineage>
        <taxon>Bacteria</taxon>
        <taxon>Pseudomonadati</taxon>
        <taxon>Pseudomonadota</taxon>
        <taxon>Betaproteobacteria</taxon>
        <taxon>Burkholderiales</taxon>
        <taxon>Burkholderiaceae</taxon>
        <taxon>Burkholderia</taxon>
        <taxon>pseudomallei group</taxon>
    </lineage>
</organism>
<dbReference type="EMBL" id="CM000833">
    <property type="protein sequence ID" value="EET04232.1"/>
    <property type="molecule type" value="Genomic_DNA"/>
</dbReference>
<dbReference type="Proteomes" id="UP000001812">
    <property type="component" value="Chromosome II"/>
</dbReference>
<proteinExistence type="predicted"/>
<protein>
    <submittedName>
        <fullName evidence="2">Uncharacterized protein</fullName>
    </submittedName>
</protein>
<name>A0A0E1W3I2_BURPE</name>